<dbReference type="SUPFAM" id="SSF47672">
    <property type="entry name" value="Transferrin receptor-like dimerisation domain"/>
    <property type="match status" value="1"/>
</dbReference>
<evidence type="ECO:0000259" key="3">
    <source>
        <dbReference type="Pfam" id="PF02225"/>
    </source>
</evidence>
<evidence type="ECO:0000259" key="4">
    <source>
        <dbReference type="Pfam" id="PF04253"/>
    </source>
</evidence>
<feature type="domain" description="Peptidase M28" evidence="5">
    <location>
        <begin position="393"/>
        <end position="562"/>
    </location>
</feature>
<evidence type="ECO:0000256" key="1">
    <source>
        <dbReference type="ARBA" id="ARBA00005634"/>
    </source>
</evidence>
<dbReference type="EMBL" id="KV453850">
    <property type="protein sequence ID" value="ODV86332.1"/>
    <property type="molecule type" value="Genomic_DNA"/>
</dbReference>
<dbReference type="Gene3D" id="3.40.630.10">
    <property type="entry name" value="Zn peptidases"/>
    <property type="match status" value="1"/>
</dbReference>
<dbReference type="OrthoDB" id="5841748at2759"/>
<dbReference type="InterPro" id="IPR039373">
    <property type="entry name" value="Peptidase_M28B"/>
</dbReference>
<gene>
    <name evidence="6" type="ORF">CANARDRAFT_27564</name>
</gene>
<comment type="similarity">
    <text evidence="1">Belongs to the peptidase M28 family. M28B subfamily.</text>
</comment>
<feature type="domain" description="Transferrin receptor-like dimerisation" evidence="4">
    <location>
        <begin position="654"/>
        <end position="785"/>
    </location>
</feature>
<dbReference type="InterPro" id="IPR003137">
    <property type="entry name" value="PA_domain"/>
</dbReference>
<evidence type="ECO:0000259" key="5">
    <source>
        <dbReference type="Pfam" id="PF04389"/>
    </source>
</evidence>
<dbReference type="Pfam" id="PF04389">
    <property type="entry name" value="Peptidase_M28"/>
    <property type="match status" value="1"/>
</dbReference>
<reference evidence="7" key="1">
    <citation type="submission" date="2016-04" db="EMBL/GenBank/DDBJ databases">
        <title>Comparative genomics of biotechnologically important yeasts.</title>
        <authorList>
            <consortium name="DOE Joint Genome Institute"/>
            <person name="Riley R."/>
            <person name="Haridas S."/>
            <person name="Wolfe K.H."/>
            <person name="Lopes M.R."/>
            <person name="Hittinger C.T."/>
            <person name="Goker M."/>
            <person name="Salamov A."/>
            <person name="Wisecaver J."/>
            <person name="Long T.M."/>
            <person name="Aerts A.L."/>
            <person name="Barry K."/>
            <person name="Choi C."/>
            <person name="Clum A."/>
            <person name="Coughlan A.Y."/>
            <person name="Deshpande S."/>
            <person name="Douglass A.P."/>
            <person name="Hanson S.J."/>
            <person name="Klenk H.-P."/>
            <person name="Labutti K."/>
            <person name="Lapidus A."/>
            <person name="Lindquist E."/>
            <person name="Lipzen A."/>
            <person name="Meier-Kolthoff J.P."/>
            <person name="Ohm R.A."/>
            <person name="Otillar R.P."/>
            <person name="Pangilinan J."/>
            <person name="Peng Y."/>
            <person name="Rokas A."/>
            <person name="Rosa C.A."/>
            <person name="Scheuner C."/>
            <person name="Sibirny A.A."/>
            <person name="Slot J.C."/>
            <person name="Stielow J.B."/>
            <person name="Sun H."/>
            <person name="Kurtzman C.P."/>
            <person name="Blackwell M."/>
            <person name="Grigoriev I.V."/>
            <person name="Jeffries T.W."/>
        </authorList>
    </citation>
    <scope>NUCLEOTIDE SEQUENCE [LARGE SCALE GENOMIC DNA]</scope>
    <source>
        <strain evidence="7">NRRL YB-2248</strain>
    </source>
</reference>
<dbReference type="Pfam" id="PF02225">
    <property type="entry name" value="PA"/>
    <property type="match status" value="1"/>
</dbReference>
<dbReference type="PANTHER" id="PTHR10404:SF46">
    <property type="entry name" value="VACUOLAR PROTEIN SORTING-ASSOCIATED PROTEIN 70"/>
    <property type="match status" value="1"/>
</dbReference>
<organism evidence="6 7">
    <name type="scientific">[Candida] arabinofermentans NRRL YB-2248</name>
    <dbReference type="NCBI Taxonomy" id="983967"/>
    <lineage>
        <taxon>Eukaryota</taxon>
        <taxon>Fungi</taxon>
        <taxon>Dikarya</taxon>
        <taxon>Ascomycota</taxon>
        <taxon>Saccharomycotina</taxon>
        <taxon>Pichiomycetes</taxon>
        <taxon>Pichiales</taxon>
        <taxon>Pichiaceae</taxon>
        <taxon>Ogataea</taxon>
        <taxon>Ogataea/Candida clade</taxon>
    </lineage>
</organism>
<dbReference type="PANTHER" id="PTHR10404">
    <property type="entry name" value="N-ACETYLATED-ALPHA-LINKED ACIDIC DIPEPTIDASE"/>
    <property type="match status" value="1"/>
</dbReference>
<dbReference type="Gene3D" id="3.50.30.30">
    <property type="match status" value="1"/>
</dbReference>
<evidence type="ECO:0000256" key="2">
    <source>
        <dbReference type="SAM" id="Phobius"/>
    </source>
</evidence>
<protein>
    <recommendedName>
        <fullName evidence="8">Peptide hydrolase</fullName>
    </recommendedName>
</protein>
<evidence type="ECO:0000313" key="7">
    <source>
        <dbReference type="Proteomes" id="UP000094801"/>
    </source>
</evidence>
<dbReference type="InterPro" id="IPR036757">
    <property type="entry name" value="TFR-like_dimer_dom_sf"/>
</dbReference>
<keyword evidence="2" id="KW-0472">Membrane</keyword>
<keyword evidence="7" id="KW-1185">Reference proteome</keyword>
<feature type="transmembrane region" description="Helical" evidence="2">
    <location>
        <begin position="91"/>
        <end position="110"/>
    </location>
</feature>
<dbReference type="InterPro" id="IPR046450">
    <property type="entry name" value="PA_dom_sf"/>
</dbReference>
<dbReference type="STRING" id="983967.A0A1E4T3N6"/>
<dbReference type="InterPro" id="IPR007484">
    <property type="entry name" value="Peptidase_M28"/>
</dbReference>
<keyword evidence="2" id="KW-1133">Transmembrane helix</keyword>
<evidence type="ECO:0000313" key="6">
    <source>
        <dbReference type="EMBL" id="ODV86332.1"/>
    </source>
</evidence>
<accession>A0A1E4T3N6</accession>
<name>A0A1E4T3N6_9ASCO</name>
<keyword evidence="2" id="KW-0812">Transmembrane</keyword>
<dbReference type="AlphaFoldDB" id="A0A1E4T3N6"/>
<dbReference type="Gene3D" id="1.20.930.40">
    <property type="entry name" value="Transferrin receptor-like, dimerisation domain"/>
    <property type="match status" value="1"/>
</dbReference>
<dbReference type="Proteomes" id="UP000094801">
    <property type="component" value="Unassembled WGS sequence"/>
</dbReference>
<dbReference type="InterPro" id="IPR007365">
    <property type="entry name" value="TFR-like_dimer_dom"/>
</dbReference>
<sequence>MAEPFPSPPGSSNYGSINTSTDDFLASLLGTTPSSASSSRKASQVYGGNIREANSDIQNRAGRSRSLTESIANSMMYATNATIRQIQKQRFISCCIFGCIFMFLFNLIFLPRTSLDRDLRRFHGEFLTFDDCSRLFLTHLNFRNNARNYMEFSQNQMHIPGDNYEELEDLFKTEFKFKTTTDKYETWVSKPIDNYLRMRDSEGNVVYEANLKEGNLLSFHPYSANGTVTAQFVYAKYGTIEDFDQLSKSDIQLKDRIMIIRSGKIHTSRKIKNAQDNGALGVIVYSDPEDDGEFTEANGYKSFPSGPARTPYSINKDTANFIIDQPGDPTTPGWSSTLFSHRIKPETIPKIPSLPMSYEQILPVLANLKEGESHDYQLELGNLVQFKIKPIYNIINEIKGIIKDEEIIVGASRDVIGGLGGATDGHTSLLELARGLNELVKLGWKPLRTIKLVSWDGASYGYLGSTEYGEFYSSKLNKNTIAYINLDKINGSKMKVEANPLFNKLLIKVMKEAMFDEKRSLYNYFHETNSTIELISNGLGDYSVFQNHLGIPSLNIGFENVQGVDLIPYHNSKYDSIDWFEQLNPDFKYPNLISQFVGLFVLNLCDREIVHIQTYDYFNVISKQFTETVSMIPDYWMDRIYDDESNVRLTQKLEEIQDLFDRLLIQALKFDVSLDGLQQQILQDYPWFKLFVKIKIAIKIKVANLKIRSIDRIFLSGTPSDTQGDGILKSRKWFRHMIFAPNYETGNTVELLPGLSENLDSLDYDLFVHSLYLLNDALMKLSARLLL</sequence>
<dbReference type="GO" id="GO:0004180">
    <property type="term" value="F:carboxypeptidase activity"/>
    <property type="evidence" value="ECO:0007669"/>
    <property type="project" value="TreeGrafter"/>
</dbReference>
<dbReference type="SUPFAM" id="SSF52025">
    <property type="entry name" value="PA domain"/>
    <property type="match status" value="1"/>
</dbReference>
<feature type="domain" description="PA" evidence="3">
    <location>
        <begin position="228"/>
        <end position="300"/>
    </location>
</feature>
<proteinExistence type="inferred from homology"/>
<evidence type="ECO:0008006" key="8">
    <source>
        <dbReference type="Google" id="ProtNLM"/>
    </source>
</evidence>
<dbReference type="Pfam" id="PF04253">
    <property type="entry name" value="TFR_dimer"/>
    <property type="match status" value="1"/>
</dbReference>
<dbReference type="SUPFAM" id="SSF53187">
    <property type="entry name" value="Zn-dependent exopeptidases"/>
    <property type="match status" value="1"/>
</dbReference>